<dbReference type="AlphaFoldDB" id="A0A9W9C4I6"/>
<evidence type="ECO:0000256" key="1">
    <source>
        <dbReference type="SAM" id="MobiDB-lite"/>
    </source>
</evidence>
<comment type="caution">
    <text evidence="2">The sequence shown here is derived from an EMBL/GenBank/DDBJ whole genome shotgun (WGS) entry which is preliminary data.</text>
</comment>
<reference evidence="2" key="1">
    <citation type="submission" date="2022-10" db="EMBL/GenBank/DDBJ databases">
        <title>Tapping the CABI collections for fungal endophytes: first genome assemblies for Collariella, Neodidymelliopsis, Ascochyta clinopodiicola, Didymella pomorum, Didymosphaeria variabile, Neocosmospora piperis and Neocucurbitaria cava.</title>
        <authorList>
            <person name="Hill R."/>
        </authorList>
    </citation>
    <scope>NUCLEOTIDE SEQUENCE</scope>
    <source>
        <strain evidence="2">IMI 360193</strain>
    </source>
</reference>
<protein>
    <submittedName>
        <fullName evidence="2">Uncharacterized protein</fullName>
    </submittedName>
</protein>
<gene>
    <name evidence="2" type="ORF">N0V87_000050</name>
</gene>
<accession>A0A9W9C4I6</accession>
<dbReference type="OrthoDB" id="3799243at2759"/>
<feature type="region of interest" description="Disordered" evidence="1">
    <location>
        <begin position="1"/>
        <end position="66"/>
    </location>
</feature>
<name>A0A9W9C4I6_9PLEO</name>
<dbReference type="Proteomes" id="UP001140562">
    <property type="component" value="Unassembled WGS sequence"/>
</dbReference>
<proteinExistence type="predicted"/>
<sequence length="318" mass="36168">MAQHDRSSLYEQSDEGSEDRESASRAAVSEDDEDNDSDSPVGKQVAHITPATTSGPRTRSACKRGTASITTPATIAPVSSALSYIDDEGYEEFVDPGEKIYQENLDHDEYSRLCIWLQERGWLPLVLLAYTHEAATNSEWMRTTSQHQWIYSCDKILATVNPLVLEAICNRTGNLTSLYETTPSVKSQLDRYTQRGEKQATIYPRELTIGPQFKPMSIELAEELALQMRLYAAHAGTDHLHGDEAFKIDSFDQNNKWTKSMSQKEDQRFLKTDKQTIDKSRKRRWLIFARVLRCSTGDKSDAMARMKAMLDRTRRRDG</sequence>
<organism evidence="2 3">
    <name type="scientific">Didymella glomerata</name>
    <dbReference type="NCBI Taxonomy" id="749621"/>
    <lineage>
        <taxon>Eukaryota</taxon>
        <taxon>Fungi</taxon>
        <taxon>Dikarya</taxon>
        <taxon>Ascomycota</taxon>
        <taxon>Pezizomycotina</taxon>
        <taxon>Dothideomycetes</taxon>
        <taxon>Pleosporomycetidae</taxon>
        <taxon>Pleosporales</taxon>
        <taxon>Pleosporineae</taxon>
        <taxon>Didymellaceae</taxon>
        <taxon>Didymella</taxon>
    </lineage>
</organism>
<evidence type="ECO:0000313" key="3">
    <source>
        <dbReference type="Proteomes" id="UP001140562"/>
    </source>
</evidence>
<dbReference type="EMBL" id="JAPEUV010000001">
    <property type="protein sequence ID" value="KAJ4343769.1"/>
    <property type="molecule type" value="Genomic_DNA"/>
</dbReference>
<evidence type="ECO:0000313" key="2">
    <source>
        <dbReference type="EMBL" id="KAJ4343769.1"/>
    </source>
</evidence>
<keyword evidence="3" id="KW-1185">Reference proteome</keyword>